<sequence length="202" mass="23455">MENDEGAHTIGELTKTKRRLLVTGGRVQTHFPPEHNGIGKLRIFNKAKFRHGSRRYTKAININFGYAAAYGGICYLRYDDTNFENEDEKFLTVIRDMVEWLGYKPYKITHSSDYFQQLYEWAVILIHKGLAYGREIKFIHYQFFVIARPSSPVRPRNQIFPNMFNNMCTDNIVSSAIFIRSIFLIFARPQIGAVTMMTVLGL</sequence>
<protein>
    <recommendedName>
        <fullName evidence="7">Glutamyl/glutaminyl-tRNA synthetase class Ib catalytic domain-containing protein</fullName>
    </recommendedName>
</protein>
<dbReference type="VEuPathDB" id="VectorBase:GAUT033691"/>
<dbReference type="GO" id="GO:0004819">
    <property type="term" value="F:glutamine-tRNA ligase activity"/>
    <property type="evidence" value="ECO:0007669"/>
    <property type="project" value="TreeGrafter"/>
</dbReference>
<keyword evidence="3 6" id="KW-0067">ATP-binding</keyword>
<dbReference type="InterPro" id="IPR014729">
    <property type="entry name" value="Rossmann-like_a/b/a_fold"/>
</dbReference>
<proteinExistence type="inferred from homology"/>
<feature type="domain" description="Glutamyl/glutaminyl-tRNA synthetase class Ib catalytic" evidence="7">
    <location>
        <begin position="57"/>
        <end position="133"/>
    </location>
</feature>
<evidence type="ECO:0000256" key="1">
    <source>
        <dbReference type="ARBA" id="ARBA00022598"/>
    </source>
</evidence>
<dbReference type="PANTHER" id="PTHR43097">
    <property type="entry name" value="GLUTAMINE-TRNA LIGASE"/>
    <property type="match status" value="1"/>
</dbReference>
<dbReference type="GO" id="GO:0006425">
    <property type="term" value="P:glutaminyl-tRNA aminoacylation"/>
    <property type="evidence" value="ECO:0007669"/>
    <property type="project" value="TreeGrafter"/>
</dbReference>
<keyword evidence="9" id="KW-1185">Reference proteome</keyword>
<dbReference type="Pfam" id="PF00749">
    <property type="entry name" value="tRNA-synt_1c"/>
    <property type="match status" value="1"/>
</dbReference>
<name>A0A1A9VDE2_GLOAU</name>
<evidence type="ECO:0000256" key="5">
    <source>
        <dbReference type="ARBA" id="ARBA00023146"/>
    </source>
</evidence>
<reference evidence="8" key="1">
    <citation type="submission" date="2020-05" db="UniProtKB">
        <authorList>
            <consortium name="EnsemblMetazoa"/>
        </authorList>
    </citation>
    <scope>IDENTIFICATION</scope>
    <source>
        <strain evidence="8">TTRI</strain>
    </source>
</reference>
<dbReference type="AlphaFoldDB" id="A0A1A9VDE2"/>
<keyword evidence="2 6" id="KW-0547">Nucleotide-binding</keyword>
<evidence type="ECO:0000256" key="6">
    <source>
        <dbReference type="RuleBase" id="RU363037"/>
    </source>
</evidence>
<dbReference type="InterPro" id="IPR050132">
    <property type="entry name" value="Gln/Glu-tRNA_Ligase"/>
</dbReference>
<evidence type="ECO:0000313" key="8">
    <source>
        <dbReference type="EnsemblMetazoa" id="GAUT033691-PA"/>
    </source>
</evidence>
<dbReference type="SUPFAM" id="SSF52374">
    <property type="entry name" value="Nucleotidylyl transferase"/>
    <property type="match status" value="1"/>
</dbReference>
<accession>A0A1A9VDE2</accession>
<dbReference type="Gene3D" id="3.40.50.620">
    <property type="entry name" value="HUPs"/>
    <property type="match status" value="1"/>
</dbReference>
<dbReference type="PANTHER" id="PTHR43097:SF4">
    <property type="entry name" value="GLUTAMINE--TRNA LIGASE"/>
    <property type="match status" value="1"/>
</dbReference>
<dbReference type="InterPro" id="IPR020058">
    <property type="entry name" value="Glu/Gln-tRNA-synth_Ib_cat-dom"/>
</dbReference>
<evidence type="ECO:0000313" key="9">
    <source>
        <dbReference type="Proteomes" id="UP000078200"/>
    </source>
</evidence>
<dbReference type="Proteomes" id="UP000078200">
    <property type="component" value="Unassembled WGS sequence"/>
</dbReference>
<dbReference type="GO" id="GO:0005829">
    <property type="term" value="C:cytosol"/>
    <property type="evidence" value="ECO:0007669"/>
    <property type="project" value="TreeGrafter"/>
</dbReference>
<evidence type="ECO:0000259" key="7">
    <source>
        <dbReference type="Pfam" id="PF00749"/>
    </source>
</evidence>
<organism evidence="8 9">
    <name type="scientific">Glossina austeni</name>
    <name type="common">Savannah tsetse fly</name>
    <dbReference type="NCBI Taxonomy" id="7395"/>
    <lineage>
        <taxon>Eukaryota</taxon>
        <taxon>Metazoa</taxon>
        <taxon>Ecdysozoa</taxon>
        <taxon>Arthropoda</taxon>
        <taxon>Hexapoda</taxon>
        <taxon>Insecta</taxon>
        <taxon>Pterygota</taxon>
        <taxon>Neoptera</taxon>
        <taxon>Endopterygota</taxon>
        <taxon>Diptera</taxon>
        <taxon>Brachycera</taxon>
        <taxon>Muscomorpha</taxon>
        <taxon>Hippoboscoidea</taxon>
        <taxon>Glossinidae</taxon>
        <taxon>Glossina</taxon>
    </lineage>
</organism>
<dbReference type="STRING" id="7395.A0A1A9VDE2"/>
<keyword evidence="4 6" id="KW-0648">Protein biosynthesis</keyword>
<evidence type="ECO:0000256" key="3">
    <source>
        <dbReference type="ARBA" id="ARBA00022840"/>
    </source>
</evidence>
<keyword evidence="1 6" id="KW-0436">Ligase</keyword>
<comment type="similarity">
    <text evidence="6">Belongs to the class-I aminoacyl-tRNA synthetase family.</text>
</comment>
<dbReference type="EnsemblMetazoa" id="GAUT033691-RA">
    <property type="protein sequence ID" value="GAUT033691-PA"/>
    <property type="gene ID" value="GAUT033691"/>
</dbReference>
<evidence type="ECO:0000256" key="4">
    <source>
        <dbReference type="ARBA" id="ARBA00022917"/>
    </source>
</evidence>
<dbReference type="GO" id="GO:0017101">
    <property type="term" value="C:aminoacyl-tRNA synthetase multienzyme complex"/>
    <property type="evidence" value="ECO:0007669"/>
    <property type="project" value="TreeGrafter"/>
</dbReference>
<keyword evidence="5 6" id="KW-0030">Aminoacyl-tRNA synthetase</keyword>
<dbReference type="GO" id="GO:0005524">
    <property type="term" value="F:ATP binding"/>
    <property type="evidence" value="ECO:0007669"/>
    <property type="project" value="UniProtKB-KW"/>
</dbReference>
<evidence type="ECO:0000256" key="2">
    <source>
        <dbReference type="ARBA" id="ARBA00022741"/>
    </source>
</evidence>